<dbReference type="EMBL" id="CAWUFR010000020">
    <property type="protein sequence ID" value="CAK6955131.1"/>
    <property type="molecule type" value="Genomic_DNA"/>
</dbReference>
<dbReference type="Gene3D" id="2.60.40.1900">
    <property type="entry name" value="Beta-microseminoprotein (PSP94) domain"/>
    <property type="match status" value="1"/>
</dbReference>
<protein>
    <submittedName>
        <fullName evidence="2">Uncharacterized protein</fullName>
    </submittedName>
</protein>
<gene>
    <name evidence="2" type="ORF">FSCOSCO3_A034726</name>
</gene>
<dbReference type="AlphaFoldDB" id="A0AAV1N6Q6"/>
<keyword evidence="3" id="KW-1185">Reference proteome</keyword>
<keyword evidence="1" id="KW-0732">Signal</keyword>
<proteinExistence type="predicted"/>
<organism evidence="2 3">
    <name type="scientific">Scomber scombrus</name>
    <name type="common">Atlantic mackerel</name>
    <name type="synonym">Scomber vernalis</name>
    <dbReference type="NCBI Taxonomy" id="13677"/>
    <lineage>
        <taxon>Eukaryota</taxon>
        <taxon>Metazoa</taxon>
        <taxon>Chordata</taxon>
        <taxon>Craniata</taxon>
        <taxon>Vertebrata</taxon>
        <taxon>Euteleostomi</taxon>
        <taxon>Actinopterygii</taxon>
        <taxon>Neopterygii</taxon>
        <taxon>Teleostei</taxon>
        <taxon>Neoteleostei</taxon>
        <taxon>Acanthomorphata</taxon>
        <taxon>Pelagiaria</taxon>
        <taxon>Scombriformes</taxon>
        <taxon>Scombridae</taxon>
        <taxon>Scomber</taxon>
    </lineage>
</organism>
<evidence type="ECO:0000256" key="1">
    <source>
        <dbReference type="SAM" id="SignalP"/>
    </source>
</evidence>
<accession>A0AAV1N6Q6</accession>
<feature type="signal peptide" evidence="1">
    <location>
        <begin position="1"/>
        <end position="36"/>
    </location>
</feature>
<feature type="chain" id="PRO_5043819118" evidence="1">
    <location>
        <begin position="37"/>
        <end position="113"/>
    </location>
</feature>
<dbReference type="Proteomes" id="UP001314229">
    <property type="component" value="Unassembled WGS sequence"/>
</dbReference>
<sequence>MLHPITNVHGCSLSLEFSLCLSFILLLSNGCTEASAYHIKGICSYKDKYYKPGETFWRGCDMCSCHEFGFYCFAPMKPTSWPRKCRRIKTECGYMVVYKESPLVECRAYSWIG</sequence>
<evidence type="ECO:0000313" key="3">
    <source>
        <dbReference type="Proteomes" id="UP001314229"/>
    </source>
</evidence>
<comment type="caution">
    <text evidence="2">The sequence shown here is derived from an EMBL/GenBank/DDBJ whole genome shotgun (WGS) entry which is preliminary data.</text>
</comment>
<name>A0AAV1N6Q6_SCOSC</name>
<evidence type="ECO:0000313" key="2">
    <source>
        <dbReference type="EMBL" id="CAK6955131.1"/>
    </source>
</evidence>
<reference evidence="2 3" key="1">
    <citation type="submission" date="2024-01" db="EMBL/GenBank/DDBJ databases">
        <authorList>
            <person name="Alioto T."/>
            <person name="Alioto T."/>
            <person name="Gomez Garrido J."/>
        </authorList>
    </citation>
    <scope>NUCLEOTIDE SEQUENCE [LARGE SCALE GENOMIC DNA]</scope>
</reference>